<dbReference type="Pfam" id="PF02895">
    <property type="entry name" value="H-kinase_dim"/>
    <property type="match status" value="1"/>
</dbReference>
<dbReference type="SUPFAM" id="SSF47226">
    <property type="entry name" value="Histidine-containing phosphotransfer domain, HPT domain"/>
    <property type="match status" value="1"/>
</dbReference>
<feature type="domain" description="Histidine kinase" evidence="13">
    <location>
        <begin position="422"/>
        <end position="670"/>
    </location>
</feature>
<keyword evidence="10" id="KW-0902">Two-component regulatory system</keyword>
<dbReference type="CDD" id="cd00731">
    <property type="entry name" value="CheA_reg"/>
    <property type="match status" value="1"/>
</dbReference>
<dbReference type="InterPro" id="IPR051315">
    <property type="entry name" value="Bact_Chemotaxis_CheA"/>
</dbReference>
<keyword evidence="4" id="KW-0145">Chemotaxis</keyword>
<dbReference type="Pfam" id="PF01627">
    <property type="entry name" value="Hpt"/>
    <property type="match status" value="1"/>
</dbReference>
<dbReference type="InterPro" id="IPR036641">
    <property type="entry name" value="HPT_dom_sf"/>
</dbReference>
<organism evidence="16 17">
    <name type="scientific">Geomonas propionica</name>
    <dbReference type="NCBI Taxonomy" id="2798582"/>
    <lineage>
        <taxon>Bacteria</taxon>
        <taxon>Pseudomonadati</taxon>
        <taxon>Thermodesulfobacteriota</taxon>
        <taxon>Desulfuromonadia</taxon>
        <taxon>Geobacterales</taxon>
        <taxon>Geobacteraceae</taxon>
        <taxon>Geomonas</taxon>
    </lineage>
</organism>
<feature type="modified residue" description="Phosphohistidine" evidence="12">
    <location>
        <position position="45"/>
    </location>
</feature>
<dbReference type="Gene3D" id="3.30.565.10">
    <property type="entry name" value="Histidine kinase-like ATPase, C-terminal domain"/>
    <property type="match status" value="1"/>
</dbReference>
<dbReference type="Proteomes" id="UP000641025">
    <property type="component" value="Unassembled WGS sequence"/>
</dbReference>
<dbReference type="SMART" id="SM00073">
    <property type="entry name" value="HPT"/>
    <property type="match status" value="1"/>
</dbReference>
<name>A0ABS0YLA8_9BACT</name>
<dbReference type="InterPro" id="IPR037006">
    <property type="entry name" value="CheA-like_homodim_sf"/>
</dbReference>
<comment type="catalytic activity">
    <reaction evidence="1">
        <text>ATP + protein L-histidine = ADP + protein N-phospho-L-histidine.</text>
        <dbReference type="EC" id="2.7.13.3"/>
    </reaction>
</comment>
<evidence type="ECO:0000259" key="13">
    <source>
        <dbReference type="PROSITE" id="PS50109"/>
    </source>
</evidence>
<dbReference type="EC" id="2.7.13.3" evidence="2"/>
<dbReference type="Gene3D" id="2.30.30.40">
    <property type="entry name" value="SH3 Domains"/>
    <property type="match status" value="1"/>
</dbReference>
<gene>
    <name evidence="16" type="ORF">JFN90_00165</name>
</gene>
<dbReference type="EMBL" id="JAEMHK010000001">
    <property type="protein sequence ID" value="MBJ6798542.1"/>
    <property type="molecule type" value="Genomic_DNA"/>
</dbReference>
<dbReference type="SMART" id="SM01231">
    <property type="entry name" value="H-kinase_dim"/>
    <property type="match status" value="1"/>
</dbReference>
<comment type="caution">
    <text evidence="16">The sequence shown here is derived from an EMBL/GenBank/DDBJ whole genome shotgun (WGS) entry which is preliminary data.</text>
</comment>
<feature type="domain" description="CheW-like" evidence="14">
    <location>
        <begin position="672"/>
        <end position="804"/>
    </location>
</feature>
<dbReference type="RefSeq" id="WP_199393083.1">
    <property type="nucleotide sequence ID" value="NZ_JAEMHK010000001.1"/>
</dbReference>
<dbReference type="PRINTS" id="PR00344">
    <property type="entry name" value="BCTRLSENSOR"/>
</dbReference>
<dbReference type="InterPro" id="IPR037257">
    <property type="entry name" value="T2SS_E_N_sf"/>
</dbReference>
<dbReference type="CDD" id="cd00088">
    <property type="entry name" value="HPT"/>
    <property type="match status" value="1"/>
</dbReference>
<dbReference type="InterPro" id="IPR036061">
    <property type="entry name" value="CheW-like_dom_sf"/>
</dbReference>
<sequence>MIDENQESFTEEAGELLAELETSLLALEESPEDPDLIGRVFRCLHTIKGLAAMCGFQEVSAFTHKLESVFDKVRYGEMPVTAQLVTLSLASLDRIRSMLSDANESCDDFEGSVDILSALQALVPAVTVTPASLPFRSTGGIPLRDYLGVMTEYELSRIKANLLQAKKLFSARLHCSLDTLDTQIRDFSAGVKSQGELFSSIPDMADQPGDGISLRFFFASSEDESSLEQKLGVKPERVDAGGCFGLGEAETATNQCAEAREVTYRIRFRSCADAPGSSPDLSELISSLRRIGACQILARTDFLTALGGDKSASCVVSWDITLTTVETEEAIISLFSFVGADGALKIEVADSEAAGDAPKRLGELLVSRGEISPEDLGKGLARQKQLGQILVEDGVVPSIAVEAALSEQQHIKKIHQERQSRDAAASIRVPTHKLDLLVNLVGELVTVQARLGQLATSTSETELLPISEEVEHLVGDLRDNVLSIRMLPIGSTFAKFQRMVRDLSLELGKDVELCTAGAETELDKTVIERLDDPLVHLIRNCLDHGIESKEAREAAGKPAKGTVRLAAAQCGDSVEITVEDDGGGLDREAIRAIAIKKGLVPPTANLTEKDITAVIFAPGLSTALTVSNISGRGVGMDVVKRSIESLRGTIEVSTIAGKGTTITMRIPLTLAIVESLLVAIGTDRFVLPLALVEECVELSRADITRTHGRNIADVRGKIIPYISLRELFRIRGAAPEMQQIIITSVNGERIGFVVDSVIGEHQTVIKPLGRVYRDVPGISGATILGNGCVALILDPPNLLEVAETAAAFA</sequence>
<evidence type="ECO:0000313" key="16">
    <source>
        <dbReference type="EMBL" id="MBJ6798542.1"/>
    </source>
</evidence>
<dbReference type="InterPro" id="IPR003594">
    <property type="entry name" value="HATPase_dom"/>
</dbReference>
<evidence type="ECO:0000256" key="1">
    <source>
        <dbReference type="ARBA" id="ARBA00000085"/>
    </source>
</evidence>
<dbReference type="SUPFAM" id="SSF47384">
    <property type="entry name" value="Homodimeric domain of signal transducing histidine kinase"/>
    <property type="match status" value="1"/>
</dbReference>
<evidence type="ECO:0000256" key="10">
    <source>
        <dbReference type="ARBA" id="ARBA00023012"/>
    </source>
</evidence>
<evidence type="ECO:0000256" key="9">
    <source>
        <dbReference type="ARBA" id="ARBA00022840"/>
    </source>
</evidence>
<dbReference type="InterPro" id="IPR008207">
    <property type="entry name" value="Sig_transdc_His_kin_Hpt_dom"/>
</dbReference>
<dbReference type="PROSITE" id="PS50109">
    <property type="entry name" value="HIS_KIN"/>
    <property type="match status" value="1"/>
</dbReference>
<evidence type="ECO:0000313" key="17">
    <source>
        <dbReference type="Proteomes" id="UP000641025"/>
    </source>
</evidence>
<comment type="function">
    <text evidence="11">Involved in the transmission of sensory signals from the chemoreceptors to the flagellar motors. CheA is autophosphorylated; it can transfer its phosphate group to either CheB or CheY.</text>
</comment>
<dbReference type="Gene3D" id="1.20.120.160">
    <property type="entry name" value="HPT domain"/>
    <property type="match status" value="1"/>
</dbReference>
<keyword evidence="9" id="KW-0067">ATP-binding</keyword>
<dbReference type="InterPro" id="IPR004105">
    <property type="entry name" value="CheA-like_dim"/>
</dbReference>
<evidence type="ECO:0000256" key="6">
    <source>
        <dbReference type="ARBA" id="ARBA00022679"/>
    </source>
</evidence>
<keyword evidence="6" id="KW-0808">Transferase</keyword>
<evidence type="ECO:0000256" key="2">
    <source>
        <dbReference type="ARBA" id="ARBA00012438"/>
    </source>
</evidence>
<dbReference type="InterPro" id="IPR002545">
    <property type="entry name" value="CheW-lke_dom"/>
</dbReference>
<evidence type="ECO:0000256" key="11">
    <source>
        <dbReference type="ARBA" id="ARBA00035100"/>
    </source>
</evidence>
<protein>
    <recommendedName>
        <fullName evidence="3">Chemotaxis protein CheA</fullName>
        <ecNumber evidence="2">2.7.13.3</ecNumber>
    </recommendedName>
</protein>
<dbReference type="InterPro" id="IPR036097">
    <property type="entry name" value="HisK_dim/P_sf"/>
</dbReference>
<keyword evidence="17" id="KW-1185">Reference proteome</keyword>
<dbReference type="Pfam" id="PF02518">
    <property type="entry name" value="HATPase_c"/>
    <property type="match status" value="1"/>
</dbReference>
<evidence type="ECO:0000256" key="5">
    <source>
        <dbReference type="ARBA" id="ARBA00022553"/>
    </source>
</evidence>
<dbReference type="SMART" id="SM00387">
    <property type="entry name" value="HATPase_c"/>
    <property type="match status" value="1"/>
</dbReference>
<dbReference type="PANTHER" id="PTHR43395">
    <property type="entry name" value="SENSOR HISTIDINE KINASE CHEA"/>
    <property type="match status" value="1"/>
</dbReference>
<dbReference type="PROSITE" id="PS50851">
    <property type="entry name" value="CHEW"/>
    <property type="match status" value="1"/>
</dbReference>
<reference evidence="16 17" key="1">
    <citation type="submission" date="2020-12" db="EMBL/GenBank/DDBJ databases">
        <title>Geomonas sp. Red259, isolated from paddy soil.</title>
        <authorList>
            <person name="Xu Z."/>
            <person name="Zhang Z."/>
            <person name="Masuda Y."/>
            <person name="Itoh H."/>
            <person name="Senoo K."/>
        </authorList>
    </citation>
    <scope>NUCLEOTIDE SEQUENCE [LARGE SCALE GENOMIC DNA]</scope>
    <source>
        <strain evidence="16 17">Red259</strain>
    </source>
</reference>
<evidence type="ECO:0000256" key="4">
    <source>
        <dbReference type="ARBA" id="ARBA00022500"/>
    </source>
</evidence>
<keyword evidence="5 12" id="KW-0597">Phosphoprotein</keyword>
<dbReference type="InterPro" id="IPR036890">
    <property type="entry name" value="HATPase_C_sf"/>
</dbReference>
<proteinExistence type="predicted"/>
<dbReference type="Gene3D" id="1.10.287.560">
    <property type="entry name" value="Histidine kinase CheA-like, homodimeric domain"/>
    <property type="match status" value="1"/>
</dbReference>
<evidence type="ECO:0000256" key="12">
    <source>
        <dbReference type="PROSITE-ProRule" id="PRU00110"/>
    </source>
</evidence>
<dbReference type="PROSITE" id="PS50894">
    <property type="entry name" value="HPT"/>
    <property type="match status" value="1"/>
</dbReference>
<dbReference type="SUPFAM" id="SSF55874">
    <property type="entry name" value="ATPase domain of HSP90 chaperone/DNA topoisomerase II/histidine kinase"/>
    <property type="match status" value="1"/>
</dbReference>
<evidence type="ECO:0000256" key="3">
    <source>
        <dbReference type="ARBA" id="ARBA00021495"/>
    </source>
</evidence>
<evidence type="ECO:0000256" key="8">
    <source>
        <dbReference type="ARBA" id="ARBA00022777"/>
    </source>
</evidence>
<keyword evidence="8" id="KW-0418">Kinase</keyword>
<accession>A0ABS0YLA8</accession>
<feature type="domain" description="HPt" evidence="15">
    <location>
        <begin position="1"/>
        <end position="102"/>
    </location>
</feature>
<evidence type="ECO:0000259" key="14">
    <source>
        <dbReference type="PROSITE" id="PS50851"/>
    </source>
</evidence>
<keyword evidence="7" id="KW-0547">Nucleotide-binding</keyword>
<evidence type="ECO:0000256" key="7">
    <source>
        <dbReference type="ARBA" id="ARBA00022741"/>
    </source>
</evidence>
<dbReference type="CDD" id="cd16916">
    <property type="entry name" value="HATPase_CheA-like"/>
    <property type="match status" value="1"/>
</dbReference>
<dbReference type="SMART" id="SM00260">
    <property type="entry name" value="CheW"/>
    <property type="match status" value="1"/>
</dbReference>
<dbReference type="InterPro" id="IPR004358">
    <property type="entry name" value="Sig_transdc_His_kin-like_C"/>
</dbReference>
<dbReference type="PANTHER" id="PTHR43395:SF10">
    <property type="entry name" value="CHEMOTAXIS PROTEIN CHEA"/>
    <property type="match status" value="1"/>
</dbReference>
<dbReference type="InterPro" id="IPR005467">
    <property type="entry name" value="His_kinase_dom"/>
</dbReference>
<dbReference type="Pfam" id="PF01584">
    <property type="entry name" value="CheW"/>
    <property type="match status" value="1"/>
</dbReference>
<dbReference type="SUPFAM" id="SSF160246">
    <property type="entry name" value="EspE N-terminal domain-like"/>
    <property type="match status" value="1"/>
</dbReference>
<evidence type="ECO:0000259" key="15">
    <source>
        <dbReference type="PROSITE" id="PS50894"/>
    </source>
</evidence>
<dbReference type="SUPFAM" id="SSF50341">
    <property type="entry name" value="CheW-like"/>
    <property type="match status" value="1"/>
</dbReference>